<gene>
    <name evidence="3" type="ORF">FPQ15_12325</name>
</gene>
<evidence type="ECO:0000256" key="1">
    <source>
        <dbReference type="ARBA" id="ARBA00006484"/>
    </source>
</evidence>
<organism evidence="3 4">
    <name type="scientific">Gilliamella apicola</name>
    <dbReference type="NCBI Taxonomy" id="1196095"/>
    <lineage>
        <taxon>Bacteria</taxon>
        <taxon>Pseudomonadati</taxon>
        <taxon>Pseudomonadota</taxon>
        <taxon>Gammaproteobacteria</taxon>
        <taxon>Orbales</taxon>
        <taxon>Orbaceae</taxon>
        <taxon>Gilliamella</taxon>
    </lineage>
</organism>
<comment type="caution">
    <text evidence="3">The sequence shown here is derived from an EMBL/GenBank/DDBJ whole genome shotgun (WGS) entry which is preliminary data.</text>
</comment>
<keyword evidence="2" id="KW-0560">Oxidoreductase</keyword>
<dbReference type="Gene3D" id="3.40.50.720">
    <property type="entry name" value="NAD(P)-binding Rossmann-like Domain"/>
    <property type="match status" value="1"/>
</dbReference>
<dbReference type="InterPro" id="IPR020904">
    <property type="entry name" value="Sc_DH/Rdtase_CS"/>
</dbReference>
<accession>A0A556RVX1</accession>
<sequence length="258" mass="28153">MEYIDFEDKNIVVVGGTNGMGLHLVHKLLELKANIIVLGRNINKPELNDIKGKCHFLACDISNSKEIDDTFDHIHDKFKTLHFAVNNAGVTAPYSNISELDIDKWKKIIDINLTGTAHCLKREIQLISQNKSGAIVNISSCAGLQALRMQAAYSVSKAAINMLTQVAAIECAVDHDGAHSIRINAVAPGPILGGMNNEENLQKNPEKTQRKLSITAMKRFGTAEEVANSVLWLLSQKSSYTTGVILPVDGGFNSGKFN</sequence>
<comment type="similarity">
    <text evidence="1">Belongs to the short-chain dehydrogenases/reductases (SDR) family.</text>
</comment>
<dbReference type="FunFam" id="3.40.50.720:FF:000084">
    <property type="entry name" value="Short-chain dehydrogenase reductase"/>
    <property type="match status" value="1"/>
</dbReference>
<dbReference type="PANTHER" id="PTHR24321">
    <property type="entry name" value="DEHYDROGENASES, SHORT CHAIN"/>
    <property type="match status" value="1"/>
</dbReference>
<dbReference type="AlphaFoldDB" id="A0A556RVX1"/>
<dbReference type="PRINTS" id="PR00081">
    <property type="entry name" value="GDHRDH"/>
</dbReference>
<dbReference type="EMBL" id="VMHM01000018">
    <property type="protein sequence ID" value="TSJ93035.1"/>
    <property type="molecule type" value="Genomic_DNA"/>
</dbReference>
<dbReference type="InterPro" id="IPR036291">
    <property type="entry name" value="NAD(P)-bd_dom_sf"/>
</dbReference>
<evidence type="ECO:0000256" key="2">
    <source>
        <dbReference type="ARBA" id="ARBA00023002"/>
    </source>
</evidence>
<dbReference type="CDD" id="cd05233">
    <property type="entry name" value="SDR_c"/>
    <property type="match status" value="1"/>
</dbReference>
<dbReference type="PANTHER" id="PTHR24321:SF8">
    <property type="entry name" value="ESTRADIOL 17-BETA-DEHYDROGENASE 8-RELATED"/>
    <property type="match status" value="1"/>
</dbReference>
<proteinExistence type="inferred from homology"/>
<dbReference type="Proteomes" id="UP000319483">
    <property type="component" value="Unassembled WGS sequence"/>
</dbReference>
<dbReference type="GO" id="GO:0016491">
    <property type="term" value="F:oxidoreductase activity"/>
    <property type="evidence" value="ECO:0007669"/>
    <property type="project" value="UniProtKB-KW"/>
</dbReference>
<reference evidence="3 4" key="1">
    <citation type="submission" date="2019-07" db="EMBL/GenBank/DDBJ databases">
        <title>Gilliamella genomes.</title>
        <authorList>
            <person name="Zheng H."/>
        </authorList>
    </citation>
    <scope>NUCLEOTIDE SEQUENCE [LARGE SCALE GENOMIC DNA]</scope>
    <source>
        <strain evidence="3 4">W8127</strain>
    </source>
</reference>
<dbReference type="Pfam" id="PF13561">
    <property type="entry name" value="adh_short_C2"/>
    <property type="match status" value="1"/>
</dbReference>
<protein>
    <submittedName>
        <fullName evidence="3">SDR family oxidoreductase</fullName>
    </submittedName>
</protein>
<evidence type="ECO:0000313" key="4">
    <source>
        <dbReference type="Proteomes" id="UP000319483"/>
    </source>
</evidence>
<dbReference type="SUPFAM" id="SSF51735">
    <property type="entry name" value="NAD(P)-binding Rossmann-fold domains"/>
    <property type="match status" value="1"/>
</dbReference>
<dbReference type="InterPro" id="IPR002347">
    <property type="entry name" value="SDR_fam"/>
</dbReference>
<dbReference type="RefSeq" id="WP_086351343.1">
    <property type="nucleotide sequence ID" value="NZ_CAMLAP010000088.1"/>
</dbReference>
<dbReference type="PRINTS" id="PR00080">
    <property type="entry name" value="SDRFAMILY"/>
</dbReference>
<name>A0A556RVX1_9GAMM</name>
<dbReference type="PROSITE" id="PS00061">
    <property type="entry name" value="ADH_SHORT"/>
    <property type="match status" value="1"/>
</dbReference>
<evidence type="ECO:0000313" key="3">
    <source>
        <dbReference type="EMBL" id="TSJ93035.1"/>
    </source>
</evidence>